<dbReference type="CDD" id="cd00060">
    <property type="entry name" value="FHA"/>
    <property type="match status" value="1"/>
</dbReference>
<evidence type="ECO:0000313" key="4">
    <source>
        <dbReference type="Proteomes" id="UP000824062"/>
    </source>
</evidence>
<name>A0A9D2JEJ8_9ACTN</name>
<dbReference type="SUPFAM" id="SSF49879">
    <property type="entry name" value="SMAD/FHA domain"/>
    <property type="match status" value="1"/>
</dbReference>
<sequence>MLNGHDQTPCGVLFSLLKTHGGISHRELADLMLSERPLPNGRTPRDLARDRSWLSRNVVHAPVGTLQQRYFCDYGSSAARVMSRLRSRRGRAMSAEDIVAVLMGEPGRAMDVALERCHEDAKLYRNALGRLAGGEGLTPGERAESALVLFVTTGCTADVRSSVAYAMDYVRTTLGRRAGTPTVGTVAPADERACASRPGLKTRLGLIRVEGGYVAGDPHWLSDSPEGVTIGSLAMGEKDITDVGPGVSGRHAIVRRDERGVWLVEDLGSKNGTALVSGATHESARLEAGSPAALRPGDELVLAGATTFVAIEGVAQ</sequence>
<accession>A0A9D2JEJ8</accession>
<dbReference type="AlphaFoldDB" id="A0A9D2JEJ8"/>
<reference evidence="3" key="1">
    <citation type="journal article" date="2021" name="PeerJ">
        <title>Extensive microbial diversity within the chicken gut microbiome revealed by metagenomics and culture.</title>
        <authorList>
            <person name="Gilroy R."/>
            <person name="Ravi A."/>
            <person name="Getino M."/>
            <person name="Pursley I."/>
            <person name="Horton D.L."/>
            <person name="Alikhan N.F."/>
            <person name="Baker D."/>
            <person name="Gharbi K."/>
            <person name="Hall N."/>
            <person name="Watson M."/>
            <person name="Adriaenssens E.M."/>
            <person name="Foster-Nyarko E."/>
            <person name="Jarju S."/>
            <person name="Secka A."/>
            <person name="Antonio M."/>
            <person name="Oren A."/>
            <person name="Chaudhuri R.R."/>
            <person name="La Ragione R."/>
            <person name="Hildebrand F."/>
            <person name="Pallen M.J."/>
        </authorList>
    </citation>
    <scope>NUCLEOTIDE SEQUENCE</scope>
    <source>
        <strain evidence="3">ChiHjej12B11-14209</strain>
    </source>
</reference>
<dbReference type="InterPro" id="IPR008984">
    <property type="entry name" value="SMAD_FHA_dom_sf"/>
</dbReference>
<feature type="domain" description="FHA" evidence="2">
    <location>
        <begin position="228"/>
        <end position="275"/>
    </location>
</feature>
<evidence type="ECO:0000256" key="1">
    <source>
        <dbReference type="ARBA" id="ARBA00022553"/>
    </source>
</evidence>
<comment type="caution">
    <text evidence="3">The sequence shown here is derived from an EMBL/GenBank/DDBJ whole genome shotgun (WGS) entry which is preliminary data.</text>
</comment>
<dbReference type="InterPro" id="IPR000253">
    <property type="entry name" value="FHA_dom"/>
</dbReference>
<dbReference type="Pfam" id="PF00498">
    <property type="entry name" value="FHA"/>
    <property type="match status" value="1"/>
</dbReference>
<dbReference type="Proteomes" id="UP000824062">
    <property type="component" value="Unassembled WGS sequence"/>
</dbReference>
<reference evidence="3" key="2">
    <citation type="submission" date="2021-04" db="EMBL/GenBank/DDBJ databases">
        <authorList>
            <person name="Gilroy R."/>
        </authorList>
    </citation>
    <scope>NUCLEOTIDE SEQUENCE</scope>
    <source>
        <strain evidence="3">ChiHjej12B11-14209</strain>
    </source>
</reference>
<gene>
    <name evidence="3" type="ORF">IAA19_05290</name>
</gene>
<evidence type="ECO:0000259" key="2">
    <source>
        <dbReference type="PROSITE" id="PS50006"/>
    </source>
</evidence>
<dbReference type="Gene3D" id="2.60.200.20">
    <property type="match status" value="1"/>
</dbReference>
<protein>
    <submittedName>
        <fullName evidence="3">FHA domain-containing protein</fullName>
    </submittedName>
</protein>
<organism evidence="3 4">
    <name type="scientific">Candidatus Olsenella pullistercoris</name>
    <dbReference type="NCBI Taxonomy" id="2838712"/>
    <lineage>
        <taxon>Bacteria</taxon>
        <taxon>Bacillati</taxon>
        <taxon>Actinomycetota</taxon>
        <taxon>Coriobacteriia</taxon>
        <taxon>Coriobacteriales</taxon>
        <taxon>Atopobiaceae</taxon>
        <taxon>Olsenella</taxon>
    </lineage>
</organism>
<proteinExistence type="predicted"/>
<keyword evidence="1" id="KW-0597">Phosphoprotein</keyword>
<dbReference type="PROSITE" id="PS50006">
    <property type="entry name" value="FHA_DOMAIN"/>
    <property type="match status" value="1"/>
</dbReference>
<dbReference type="EMBL" id="DXBM01000045">
    <property type="protein sequence ID" value="HIZ46417.1"/>
    <property type="molecule type" value="Genomic_DNA"/>
</dbReference>
<evidence type="ECO:0000313" key="3">
    <source>
        <dbReference type="EMBL" id="HIZ46417.1"/>
    </source>
</evidence>